<keyword evidence="7 10" id="KW-1133">Transmembrane helix</keyword>
<dbReference type="SUPFAM" id="SSF141868">
    <property type="entry name" value="EAL domain-like"/>
    <property type="match status" value="1"/>
</dbReference>
<dbReference type="EC" id="3.1.4.52" evidence="2"/>
<evidence type="ECO:0000256" key="8">
    <source>
        <dbReference type="ARBA" id="ARBA00023136"/>
    </source>
</evidence>
<comment type="catalytic activity">
    <reaction evidence="9">
        <text>3',3'-c-di-GMP + H2O = 5'-phosphoguanylyl(3'-&gt;5')guanosine + H(+)</text>
        <dbReference type="Rhea" id="RHEA:24902"/>
        <dbReference type="ChEBI" id="CHEBI:15377"/>
        <dbReference type="ChEBI" id="CHEBI:15378"/>
        <dbReference type="ChEBI" id="CHEBI:58754"/>
        <dbReference type="ChEBI" id="CHEBI:58805"/>
        <dbReference type="EC" id="3.1.4.52"/>
    </reaction>
</comment>
<keyword evidence="5 10" id="KW-0812">Transmembrane</keyword>
<dbReference type="Gene3D" id="3.20.20.450">
    <property type="entry name" value="EAL domain"/>
    <property type="match status" value="1"/>
</dbReference>
<evidence type="ECO:0000256" key="7">
    <source>
        <dbReference type="ARBA" id="ARBA00022989"/>
    </source>
</evidence>
<protein>
    <recommendedName>
        <fullName evidence="2">cyclic-guanylate-specific phosphodiesterase</fullName>
        <ecNumber evidence="2">3.1.4.52</ecNumber>
    </recommendedName>
</protein>
<sequence length="503" mass="55495">MIVVISGLCAFCVYAMITLFVAIQGALVSQSVELDALMSEAEKIALESRSVIDRLNAQGFDQCNDTLLAVMRRELFHTYRVRDIGFLRDNTVLCTTGQGILKTPIKQDSWDFISDDGFSYWPAARLALFDGEIVAPIVGKGLFNVVLDTRWLEQLAIANSRWELVYRNSLSQTQHAFGDPGVFRSLSKQSGQDITLTTIYSETCSDIIPYCASAEIKHTDVLRRSQSLAVFLAVTGLVLGSGSGLVSWLVLKRRLSTTQRIIRGMRHDAYFPLYQPIVDLKSGSIIGCEVLARFRDTYGALYPDEFIPVLANIGKGWQFTQLIMQKTLDDLNTRAGLPDGFKVNINLFPSDIAQSRMKDADISLALAASRFNIAFEITEDEHLDTATAKDCIQWIKANGFELAVDDFGTGYSNLAKVRDLGCNTLKIDRSFVFDIDTGGLGAALVPLMVSIAKELGMEVVAEGVETSIQATIVSNMGVRFAQGWAFGRPMPASRLEELVRQTS</sequence>
<keyword evidence="3" id="KW-1003">Cell membrane</keyword>
<dbReference type="InterPro" id="IPR050706">
    <property type="entry name" value="Cyclic-di-GMP_PDE-like"/>
</dbReference>
<dbReference type="InterPro" id="IPR035919">
    <property type="entry name" value="EAL_sf"/>
</dbReference>
<keyword evidence="6" id="KW-0378">Hydrolase</keyword>
<keyword evidence="4" id="KW-0973">c-di-GMP</keyword>
<evidence type="ECO:0000256" key="6">
    <source>
        <dbReference type="ARBA" id="ARBA00022801"/>
    </source>
</evidence>
<evidence type="ECO:0000256" key="5">
    <source>
        <dbReference type="ARBA" id="ARBA00022692"/>
    </source>
</evidence>
<evidence type="ECO:0000256" key="3">
    <source>
        <dbReference type="ARBA" id="ARBA00022475"/>
    </source>
</evidence>
<reference evidence="12" key="1">
    <citation type="submission" date="2023-09" db="EMBL/GenBank/DDBJ databases">
        <title>Marinobacter sediminicola sp. nov. and Marinobacter maritimum sp. nov., isolated from marine sediment.</title>
        <authorList>
            <person name="An J."/>
        </authorList>
    </citation>
    <scope>NUCLEOTIDE SEQUENCE</scope>
    <source>
        <strain evidence="12">F60267</strain>
    </source>
</reference>
<keyword evidence="13" id="KW-1185">Reference proteome</keyword>
<evidence type="ECO:0000313" key="12">
    <source>
        <dbReference type="EMBL" id="MDS1308704.1"/>
    </source>
</evidence>
<dbReference type="Pfam" id="PF12792">
    <property type="entry name" value="CSS-motif"/>
    <property type="match status" value="1"/>
</dbReference>
<evidence type="ECO:0000256" key="4">
    <source>
        <dbReference type="ARBA" id="ARBA00022636"/>
    </source>
</evidence>
<dbReference type="RefSeq" id="WP_200201365.1">
    <property type="nucleotide sequence ID" value="NZ_JAVMBO010000003.1"/>
</dbReference>
<dbReference type="Pfam" id="PF00563">
    <property type="entry name" value="EAL"/>
    <property type="match status" value="1"/>
</dbReference>
<dbReference type="PANTHER" id="PTHR33121">
    <property type="entry name" value="CYCLIC DI-GMP PHOSPHODIESTERASE PDEF"/>
    <property type="match status" value="1"/>
</dbReference>
<evidence type="ECO:0000313" key="13">
    <source>
        <dbReference type="Proteomes" id="UP001267407"/>
    </source>
</evidence>
<dbReference type="PROSITE" id="PS50883">
    <property type="entry name" value="EAL"/>
    <property type="match status" value="1"/>
</dbReference>
<dbReference type="InterPro" id="IPR024744">
    <property type="entry name" value="CSS-motif_dom"/>
</dbReference>
<evidence type="ECO:0000259" key="11">
    <source>
        <dbReference type="PROSITE" id="PS50883"/>
    </source>
</evidence>
<gene>
    <name evidence="12" type="ORF">RKA07_01160</name>
</gene>
<evidence type="ECO:0000256" key="2">
    <source>
        <dbReference type="ARBA" id="ARBA00012282"/>
    </source>
</evidence>
<evidence type="ECO:0000256" key="9">
    <source>
        <dbReference type="ARBA" id="ARBA00034290"/>
    </source>
</evidence>
<dbReference type="Proteomes" id="UP001267407">
    <property type="component" value="Unassembled WGS sequence"/>
</dbReference>
<evidence type="ECO:0000256" key="10">
    <source>
        <dbReference type="SAM" id="Phobius"/>
    </source>
</evidence>
<comment type="caution">
    <text evidence="12">The sequence shown here is derived from an EMBL/GenBank/DDBJ whole genome shotgun (WGS) entry which is preliminary data.</text>
</comment>
<dbReference type="SMART" id="SM00052">
    <property type="entry name" value="EAL"/>
    <property type="match status" value="1"/>
</dbReference>
<accession>A0ABU2HC97</accession>
<dbReference type="CDD" id="cd01948">
    <property type="entry name" value="EAL"/>
    <property type="match status" value="1"/>
</dbReference>
<dbReference type="EMBL" id="JAVMBO010000003">
    <property type="protein sequence ID" value="MDS1308704.1"/>
    <property type="molecule type" value="Genomic_DNA"/>
</dbReference>
<dbReference type="PANTHER" id="PTHR33121:SF79">
    <property type="entry name" value="CYCLIC DI-GMP PHOSPHODIESTERASE PDED-RELATED"/>
    <property type="match status" value="1"/>
</dbReference>
<organism evidence="12 13">
    <name type="scientific">Marinobacter xiaoshiensis</name>
    <dbReference type="NCBI Taxonomy" id="3073652"/>
    <lineage>
        <taxon>Bacteria</taxon>
        <taxon>Pseudomonadati</taxon>
        <taxon>Pseudomonadota</taxon>
        <taxon>Gammaproteobacteria</taxon>
        <taxon>Pseudomonadales</taxon>
        <taxon>Marinobacteraceae</taxon>
        <taxon>Marinobacter</taxon>
    </lineage>
</organism>
<proteinExistence type="predicted"/>
<feature type="transmembrane region" description="Helical" evidence="10">
    <location>
        <begin position="228"/>
        <end position="251"/>
    </location>
</feature>
<evidence type="ECO:0000256" key="1">
    <source>
        <dbReference type="ARBA" id="ARBA00004651"/>
    </source>
</evidence>
<comment type="subcellular location">
    <subcellularLocation>
        <location evidence="1">Cell membrane</location>
        <topology evidence="1">Multi-pass membrane protein</topology>
    </subcellularLocation>
</comment>
<feature type="domain" description="EAL" evidence="11">
    <location>
        <begin position="254"/>
        <end position="503"/>
    </location>
</feature>
<dbReference type="InterPro" id="IPR001633">
    <property type="entry name" value="EAL_dom"/>
</dbReference>
<name>A0ABU2HC97_9GAMM</name>
<keyword evidence="8 10" id="KW-0472">Membrane</keyword>